<dbReference type="EMBL" id="JAGKQH010000004">
    <property type="protein sequence ID" value="KAG6602189.1"/>
    <property type="molecule type" value="Genomic_DNA"/>
</dbReference>
<sequence length="152" mass="16822">MLKAKKSLRKAVVPPTLVGIPSPGNLQPLVSPSINASLLLYRLFINPKPFLFHLFQCLSSFLTVLVSPDRSSCWLLIASGSRVFELQIMGLTFSSIHSVYIYVQGVDYEAKARTYKKKTCVLGRWCDSVSIFLAYVANVNDDTSNGFINGLS</sequence>
<keyword evidence="2" id="KW-1185">Reference proteome</keyword>
<protein>
    <submittedName>
        <fullName evidence="1">Uncharacterized protein</fullName>
    </submittedName>
</protein>
<reference evidence="1 2" key="1">
    <citation type="journal article" date="2021" name="Hortic Res">
        <title>The domestication of Cucurbita argyrosperma as revealed by the genome of its wild relative.</title>
        <authorList>
            <person name="Barrera-Redondo J."/>
            <person name="Sanchez-de la Vega G."/>
            <person name="Aguirre-Liguori J.A."/>
            <person name="Castellanos-Morales G."/>
            <person name="Gutierrez-Guerrero Y.T."/>
            <person name="Aguirre-Dugua X."/>
            <person name="Aguirre-Planter E."/>
            <person name="Tenaillon M.I."/>
            <person name="Lira-Saade R."/>
            <person name="Eguiarte L.E."/>
        </authorList>
    </citation>
    <scope>NUCLEOTIDE SEQUENCE [LARGE SCALE GENOMIC DNA]</scope>
    <source>
        <strain evidence="1">JBR-2021</strain>
    </source>
</reference>
<proteinExistence type="predicted"/>
<comment type="caution">
    <text evidence="1">The sequence shown here is derived from an EMBL/GenBank/DDBJ whole genome shotgun (WGS) entry which is preliminary data.</text>
</comment>
<feature type="non-terminal residue" evidence="1">
    <location>
        <position position="1"/>
    </location>
</feature>
<organism evidence="1 2">
    <name type="scientific">Cucurbita argyrosperma subsp. sororia</name>
    <dbReference type="NCBI Taxonomy" id="37648"/>
    <lineage>
        <taxon>Eukaryota</taxon>
        <taxon>Viridiplantae</taxon>
        <taxon>Streptophyta</taxon>
        <taxon>Embryophyta</taxon>
        <taxon>Tracheophyta</taxon>
        <taxon>Spermatophyta</taxon>
        <taxon>Magnoliopsida</taxon>
        <taxon>eudicotyledons</taxon>
        <taxon>Gunneridae</taxon>
        <taxon>Pentapetalae</taxon>
        <taxon>rosids</taxon>
        <taxon>fabids</taxon>
        <taxon>Cucurbitales</taxon>
        <taxon>Cucurbitaceae</taxon>
        <taxon>Cucurbiteae</taxon>
        <taxon>Cucurbita</taxon>
    </lineage>
</organism>
<accession>A0AAV6NVV0</accession>
<dbReference type="PANTHER" id="PTHR47467:SF1">
    <property type="entry name" value="WD40 REPEAT-CONTAINING PROTEIN"/>
    <property type="match status" value="1"/>
</dbReference>
<dbReference type="PANTHER" id="PTHR47467">
    <property type="entry name" value="OS01G0867200 PROTEIN"/>
    <property type="match status" value="1"/>
</dbReference>
<evidence type="ECO:0000313" key="2">
    <source>
        <dbReference type="Proteomes" id="UP000685013"/>
    </source>
</evidence>
<dbReference type="AlphaFoldDB" id="A0AAV6NVV0"/>
<dbReference type="Proteomes" id="UP000685013">
    <property type="component" value="Chromosome 4"/>
</dbReference>
<evidence type="ECO:0000313" key="1">
    <source>
        <dbReference type="EMBL" id="KAG6602189.1"/>
    </source>
</evidence>
<name>A0AAV6NVV0_9ROSI</name>
<gene>
    <name evidence="1" type="ORF">SDJN03_07422</name>
</gene>